<dbReference type="Proteomes" id="UP000664940">
    <property type="component" value="Unassembled WGS sequence"/>
</dbReference>
<gene>
    <name evidence="1" type="ORF">HJG60_008449</name>
</gene>
<evidence type="ECO:0000313" key="1">
    <source>
        <dbReference type="EMBL" id="KAF6086254.1"/>
    </source>
</evidence>
<accession>A0A834DND3</accession>
<evidence type="ECO:0000313" key="2">
    <source>
        <dbReference type="Proteomes" id="UP000664940"/>
    </source>
</evidence>
<protein>
    <submittedName>
        <fullName evidence="1">Uncharacterized protein</fullName>
    </submittedName>
</protein>
<dbReference type="EMBL" id="JABVXQ010000011">
    <property type="protein sequence ID" value="KAF6086254.1"/>
    <property type="molecule type" value="Genomic_DNA"/>
</dbReference>
<sequence length="136" mass="14851">MKGLGATSQYLSPLPFDGGRLSLTCRVGGCFHHSDPAVAVRPWSVWLHCRLRHCSPLESSSGENNLRPGKWLLIYRLPAQSLMELGGYPHMPPENLLMGKVLVSPLSDCQPAAPVGSGSRANRYLFGHAPVRGRLH</sequence>
<organism evidence="1 2">
    <name type="scientific">Phyllostomus discolor</name>
    <name type="common">pale spear-nosed bat</name>
    <dbReference type="NCBI Taxonomy" id="89673"/>
    <lineage>
        <taxon>Eukaryota</taxon>
        <taxon>Metazoa</taxon>
        <taxon>Chordata</taxon>
        <taxon>Craniata</taxon>
        <taxon>Vertebrata</taxon>
        <taxon>Euteleostomi</taxon>
        <taxon>Mammalia</taxon>
        <taxon>Eutheria</taxon>
        <taxon>Laurasiatheria</taxon>
        <taxon>Chiroptera</taxon>
        <taxon>Yangochiroptera</taxon>
        <taxon>Phyllostomidae</taxon>
        <taxon>Phyllostominae</taxon>
        <taxon>Phyllostomus</taxon>
    </lineage>
</organism>
<dbReference type="AlphaFoldDB" id="A0A834DND3"/>
<proteinExistence type="predicted"/>
<name>A0A834DND3_9CHIR</name>
<comment type="caution">
    <text evidence="1">The sequence shown here is derived from an EMBL/GenBank/DDBJ whole genome shotgun (WGS) entry which is preliminary data.</text>
</comment>
<reference evidence="1 2" key="1">
    <citation type="journal article" date="2020" name="Nature">
        <title>Six reference-quality genomes reveal evolution of bat adaptations.</title>
        <authorList>
            <person name="Jebb D."/>
            <person name="Huang Z."/>
            <person name="Pippel M."/>
            <person name="Hughes G.M."/>
            <person name="Lavrichenko K."/>
            <person name="Devanna P."/>
            <person name="Winkler S."/>
            <person name="Jermiin L.S."/>
            <person name="Skirmuntt E.C."/>
            <person name="Katzourakis A."/>
            <person name="Burkitt-Gray L."/>
            <person name="Ray D.A."/>
            <person name="Sullivan K.A.M."/>
            <person name="Roscito J.G."/>
            <person name="Kirilenko B.M."/>
            <person name="Davalos L.M."/>
            <person name="Corthals A.P."/>
            <person name="Power M.L."/>
            <person name="Jones G."/>
            <person name="Ransome R.D."/>
            <person name="Dechmann D.K.N."/>
            <person name="Locatelli A.G."/>
            <person name="Puechmaille S.J."/>
            <person name="Fedrigo O."/>
            <person name="Jarvis E.D."/>
            <person name="Hiller M."/>
            <person name="Vernes S.C."/>
            <person name="Myers E.W."/>
            <person name="Teeling E.C."/>
        </authorList>
    </citation>
    <scope>NUCLEOTIDE SEQUENCE [LARGE SCALE GENOMIC DNA]</scope>
    <source>
        <strain evidence="1">Bat1K_MPI-CBG_1</strain>
    </source>
</reference>